<evidence type="ECO:0000313" key="9">
    <source>
        <dbReference type="EMBL" id="KZZ91395.1"/>
    </source>
</evidence>
<comment type="cofactor">
    <cofactor evidence="1 7">
        <name>heme</name>
        <dbReference type="ChEBI" id="CHEBI:30413"/>
    </cofactor>
</comment>
<keyword evidence="3 7" id="KW-0349">Heme</keyword>
<keyword evidence="5 7" id="KW-0408">Iron</keyword>
<evidence type="ECO:0000256" key="4">
    <source>
        <dbReference type="ARBA" id="ARBA00022723"/>
    </source>
</evidence>
<dbReference type="InterPro" id="IPR001128">
    <property type="entry name" value="Cyt_P450"/>
</dbReference>
<dbReference type="Pfam" id="PF00067">
    <property type="entry name" value="p450"/>
    <property type="match status" value="1"/>
</dbReference>
<accession>A0A167YIM3</accession>
<evidence type="ECO:0000256" key="2">
    <source>
        <dbReference type="ARBA" id="ARBA00010617"/>
    </source>
</evidence>
<dbReference type="PANTHER" id="PTHR24304">
    <property type="entry name" value="CYTOCHROME P450 FAMILY 7"/>
    <property type="match status" value="1"/>
</dbReference>
<dbReference type="InterPro" id="IPR002403">
    <property type="entry name" value="Cyt_P450_E_grp-IV"/>
</dbReference>
<dbReference type="PROSITE" id="PS00086">
    <property type="entry name" value="CYTOCHROME_P450"/>
    <property type="match status" value="1"/>
</dbReference>
<dbReference type="GO" id="GO:0005506">
    <property type="term" value="F:iron ion binding"/>
    <property type="evidence" value="ECO:0007669"/>
    <property type="project" value="InterPro"/>
</dbReference>
<dbReference type="GO" id="GO:0016705">
    <property type="term" value="F:oxidoreductase activity, acting on paired donors, with incorporation or reduction of molecular oxygen"/>
    <property type="evidence" value="ECO:0007669"/>
    <property type="project" value="InterPro"/>
</dbReference>
<keyword evidence="10" id="KW-1185">Reference proteome</keyword>
<gene>
    <name evidence="9" type="ORF">AAL_06631</name>
</gene>
<comment type="similarity">
    <text evidence="2 8">Belongs to the cytochrome P450 family.</text>
</comment>
<feature type="binding site" description="axial binding residue" evidence="7">
    <location>
        <position position="494"/>
    </location>
    <ligand>
        <name>heme</name>
        <dbReference type="ChEBI" id="CHEBI:30413"/>
    </ligand>
    <ligandPart>
        <name>Fe</name>
        <dbReference type="ChEBI" id="CHEBI:18248"/>
    </ligandPart>
</feature>
<comment type="caution">
    <text evidence="9">The sequence shown here is derived from an EMBL/GenBank/DDBJ whole genome shotgun (WGS) entry which is preliminary data.</text>
</comment>
<dbReference type="STRING" id="1081109.A0A167YIM3"/>
<dbReference type="GO" id="GO:0020037">
    <property type="term" value="F:heme binding"/>
    <property type="evidence" value="ECO:0007669"/>
    <property type="project" value="InterPro"/>
</dbReference>
<dbReference type="GO" id="GO:0008395">
    <property type="term" value="F:steroid hydroxylase activity"/>
    <property type="evidence" value="ECO:0007669"/>
    <property type="project" value="TreeGrafter"/>
</dbReference>
<keyword evidence="8" id="KW-0560">Oxidoreductase</keyword>
<dbReference type="InterPro" id="IPR050529">
    <property type="entry name" value="CYP450_sterol_14alpha_dmase"/>
</dbReference>
<evidence type="ECO:0000313" key="10">
    <source>
        <dbReference type="Proteomes" id="UP000078544"/>
    </source>
</evidence>
<dbReference type="OrthoDB" id="3366823at2759"/>
<protein>
    <submittedName>
        <fullName evidence="9">Cytochrome P450</fullName>
    </submittedName>
</protein>
<evidence type="ECO:0000256" key="3">
    <source>
        <dbReference type="ARBA" id="ARBA00022617"/>
    </source>
</evidence>
<sequence>MDSNTTLPGHSPDVSSHSLVVYFFVATLCSLLIRHVLASSSKLSAVTDGKSQPQLPPLVPHIIPWLGSLPWEFAMKPLDYLFTNPMFWKQHPVRLRTLFRDIYIIQGAHDQYTFMKTPSLSAFFVSRTFLVNVFCLPHSAAKTYLKDDSGEHAKPRAGSQVPNRNRIQFYTRTSQQRGFIGAGSASTFRRLHCSVRRRVGSIEVAEHWTHIPDFTKFFKFHVTAAAVDAMVGPYLMQHYPSLADDLWSIEENFGSFITRLPRFVNPEAHRLRERALNSVRQWHVWARENFTPASVDEDGNDPYWGTAFFRDRQKTLSNMDGFTHEALASTDLSFLWGANSNAILATFWLCLEAYRDPANLQTIRDEVNECMKPGPDGKRCLDVKKLLAQPFLSAMYTENLRLRVHGFLLRQTQYEDVRLNDWLIPRGSFCISASTPTLMEPDYWYKERSGSEHPAEEFWPGRFLSRDPETNELKFSLSGAEPHWTPFGAGTHSCPGRIFTKHENLTSLACMVTMFDCEVLVPRENVIANPKSLPLGVMPPSGKVPVRMRRRAFEDFDILEKDTK</sequence>
<evidence type="ECO:0000256" key="5">
    <source>
        <dbReference type="ARBA" id="ARBA00023004"/>
    </source>
</evidence>
<reference evidence="9 10" key="1">
    <citation type="journal article" date="2016" name="Genome Biol. Evol.">
        <title>Divergent and convergent evolution of fungal pathogenicity.</title>
        <authorList>
            <person name="Shang Y."/>
            <person name="Xiao G."/>
            <person name="Zheng P."/>
            <person name="Cen K."/>
            <person name="Zhan S."/>
            <person name="Wang C."/>
        </authorList>
    </citation>
    <scope>NUCLEOTIDE SEQUENCE [LARGE SCALE GENOMIC DNA]</scope>
    <source>
        <strain evidence="9 10">RCEF 2490</strain>
    </source>
</reference>
<dbReference type="Proteomes" id="UP000078544">
    <property type="component" value="Unassembled WGS sequence"/>
</dbReference>
<dbReference type="Gene3D" id="1.10.630.10">
    <property type="entry name" value="Cytochrome P450"/>
    <property type="match status" value="1"/>
</dbReference>
<keyword evidence="4 7" id="KW-0479">Metal-binding</keyword>
<dbReference type="InterPro" id="IPR036396">
    <property type="entry name" value="Cyt_P450_sf"/>
</dbReference>
<evidence type="ECO:0000256" key="7">
    <source>
        <dbReference type="PIRSR" id="PIRSR602403-1"/>
    </source>
</evidence>
<proteinExistence type="inferred from homology"/>
<dbReference type="PRINTS" id="PR00465">
    <property type="entry name" value="EP450IV"/>
</dbReference>
<dbReference type="PANTHER" id="PTHR24304:SF2">
    <property type="entry name" value="24-HYDROXYCHOLESTEROL 7-ALPHA-HYDROXYLASE"/>
    <property type="match status" value="1"/>
</dbReference>
<dbReference type="InterPro" id="IPR017972">
    <property type="entry name" value="Cyt_P450_CS"/>
</dbReference>
<dbReference type="SUPFAM" id="SSF48264">
    <property type="entry name" value="Cytochrome P450"/>
    <property type="match status" value="1"/>
</dbReference>
<dbReference type="EMBL" id="AZGY01000018">
    <property type="protein sequence ID" value="KZZ91395.1"/>
    <property type="molecule type" value="Genomic_DNA"/>
</dbReference>
<keyword evidence="6 8" id="KW-0503">Monooxygenase</keyword>
<name>A0A167YIM3_9HYPO</name>
<dbReference type="AlphaFoldDB" id="A0A167YIM3"/>
<organism evidence="9 10">
    <name type="scientific">Moelleriella libera RCEF 2490</name>
    <dbReference type="NCBI Taxonomy" id="1081109"/>
    <lineage>
        <taxon>Eukaryota</taxon>
        <taxon>Fungi</taxon>
        <taxon>Dikarya</taxon>
        <taxon>Ascomycota</taxon>
        <taxon>Pezizomycotina</taxon>
        <taxon>Sordariomycetes</taxon>
        <taxon>Hypocreomycetidae</taxon>
        <taxon>Hypocreales</taxon>
        <taxon>Clavicipitaceae</taxon>
        <taxon>Moelleriella</taxon>
    </lineage>
</organism>
<evidence type="ECO:0000256" key="1">
    <source>
        <dbReference type="ARBA" id="ARBA00001971"/>
    </source>
</evidence>
<evidence type="ECO:0000256" key="6">
    <source>
        <dbReference type="ARBA" id="ARBA00023033"/>
    </source>
</evidence>
<evidence type="ECO:0000256" key="8">
    <source>
        <dbReference type="RuleBase" id="RU000461"/>
    </source>
</evidence>